<keyword evidence="2" id="KW-1185">Reference proteome</keyword>
<dbReference type="EMBL" id="JAINUF010000004">
    <property type="protein sequence ID" value="KAJ8365032.1"/>
    <property type="molecule type" value="Genomic_DNA"/>
</dbReference>
<protein>
    <submittedName>
        <fullName evidence="1">Uncharacterized protein</fullName>
    </submittedName>
</protein>
<proteinExistence type="predicted"/>
<dbReference type="PANTHER" id="PTHR47510:SF3">
    <property type="entry name" value="ENDO_EXONUCLEASE_PHOSPHATASE DOMAIN-CONTAINING PROTEIN"/>
    <property type="match status" value="1"/>
</dbReference>
<gene>
    <name evidence="1" type="ORF">SKAU_G00138630</name>
</gene>
<evidence type="ECO:0000313" key="2">
    <source>
        <dbReference type="Proteomes" id="UP001152622"/>
    </source>
</evidence>
<dbReference type="PANTHER" id="PTHR47510">
    <property type="entry name" value="REVERSE TRANSCRIPTASE DOMAIN-CONTAINING PROTEIN"/>
    <property type="match status" value="1"/>
</dbReference>
<dbReference type="Proteomes" id="UP001152622">
    <property type="component" value="Chromosome 4"/>
</dbReference>
<reference evidence="1" key="1">
    <citation type="journal article" date="2023" name="Science">
        <title>Genome structures resolve the early diversification of teleost fishes.</title>
        <authorList>
            <person name="Parey E."/>
            <person name="Louis A."/>
            <person name="Montfort J."/>
            <person name="Bouchez O."/>
            <person name="Roques C."/>
            <person name="Iampietro C."/>
            <person name="Lluch J."/>
            <person name="Castinel A."/>
            <person name="Donnadieu C."/>
            <person name="Desvignes T."/>
            <person name="Floi Bucao C."/>
            <person name="Jouanno E."/>
            <person name="Wen M."/>
            <person name="Mejri S."/>
            <person name="Dirks R."/>
            <person name="Jansen H."/>
            <person name="Henkel C."/>
            <person name="Chen W.J."/>
            <person name="Zahm M."/>
            <person name="Cabau C."/>
            <person name="Klopp C."/>
            <person name="Thompson A.W."/>
            <person name="Robinson-Rechavi M."/>
            <person name="Braasch I."/>
            <person name="Lecointre G."/>
            <person name="Bobe J."/>
            <person name="Postlethwait J.H."/>
            <person name="Berthelot C."/>
            <person name="Roest Crollius H."/>
            <person name="Guiguen Y."/>
        </authorList>
    </citation>
    <scope>NUCLEOTIDE SEQUENCE</scope>
    <source>
        <strain evidence="1">WJC10195</strain>
    </source>
</reference>
<sequence>MHDCDMAREIAIFFGTEYLGQQVAKLTELHMVSVGDQRAYSEAQAKLKRGIREAKQKYKQRIEDQLNSNNPRSMWNGIKVLTDYKTTRQPLSDDANLPDVLNQFFACFDTQRGETAPLIITPAGESTLVLQHHQVRTTLRKVNVRKAAGPDGVPARVLK</sequence>
<organism evidence="1 2">
    <name type="scientific">Synaphobranchus kaupii</name>
    <name type="common">Kaup's arrowtooth eel</name>
    <dbReference type="NCBI Taxonomy" id="118154"/>
    <lineage>
        <taxon>Eukaryota</taxon>
        <taxon>Metazoa</taxon>
        <taxon>Chordata</taxon>
        <taxon>Craniata</taxon>
        <taxon>Vertebrata</taxon>
        <taxon>Euteleostomi</taxon>
        <taxon>Actinopterygii</taxon>
        <taxon>Neopterygii</taxon>
        <taxon>Teleostei</taxon>
        <taxon>Anguilliformes</taxon>
        <taxon>Synaphobranchidae</taxon>
        <taxon>Synaphobranchus</taxon>
    </lineage>
</organism>
<dbReference type="OrthoDB" id="411173at2759"/>
<dbReference type="AlphaFoldDB" id="A0A9Q1FRX1"/>
<evidence type="ECO:0000313" key="1">
    <source>
        <dbReference type="EMBL" id="KAJ8365032.1"/>
    </source>
</evidence>
<accession>A0A9Q1FRX1</accession>
<comment type="caution">
    <text evidence="1">The sequence shown here is derived from an EMBL/GenBank/DDBJ whole genome shotgun (WGS) entry which is preliminary data.</text>
</comment>
<name>A0A9Q1FRX1_SYNKA</name>